<dbReference type="Gene3D" id="3.90.850.10">
    <property type="entry name" value="Fumarylacetoacetase-like, C-terminal domain"/>
    <property type="match status" value="1"/>
</dbReference>
<dbReference type="InterPro" id="IPR036663">
    <property type="entry name" value="Fumarylacetoacetase_C_sf"/>
</dbReference>
<dbReference type="InterPro" id="IPR012686">
    <property type="entry name" value="HPA_isomer/decarb_N"/>
</dbReference>
<protein>
    <submittedName>
        <fullName evidence="4">Fumarylacetoacetate hydrolase family protein</fullName>
    </submittedName>
</protein>
<dbReference type="RefSeq" id="WP_066270224.1">
    <property type="nucleotide sequence ID" value="NZ_JARMAB010000002.1"/>
</dbReference>
<dbReference type="SUPFAM" id="SSF56529">
    <property type="entry name" value="FAH"/>
    <property type="match status" value="1"/>
</dbReference>
<evidence type="ECO:0000313" key="5">
    <source>
        <dbReference type="Proteomes" id="UP001341444"/>
    </source>
</evidence>
<keyword evidence="4" id="KW-0378">Hydrolase</keyword>
<dbReference type="GO" id="GO:0016787">
    <property type="term" value="F:hydrolase activity"/>
    <property type="evidence" value="ECO:0007669"/>
    <property type="project" value="UniProtKB-KW"/>
</dbReference>
<proteinExistence type="inferred from homology"/>
<dbReference type="InterPro" id="IPR051121">
    <property type="entry name" value="FAH"/>
</dbReference>
<dbReference type="PANTHER" id="PTHR42796:SF4">
    <property type="entry name" value="FUMARYLACETOACETATE HYDROLASE DOMAIN-CONTAINING PROTEIN 2A"/>
    <property type="match status" value="1"/>
</dbReference>
<accession>A0ABU6MBE9</accession>
<dbReference type="Pfam" id="PF01557">
    <property type="entry name" value="FAA_hydrolase"/>
    <property type="match status" value="1"/>
</dbReference>
<evidence type="ECO:0000313" key="4">
    <source>
        <dbReference type="EMBL" id="MED1201584.1"/>
    </source>
</evidence>
<keyword evidence="2" id="KW-0479">Metal-binding</keyword>
<evidence type="ECO:0000256" key="2">
    <source>
        <dbReference type="ARBA" id="ARBA00022723"/>
    </source>
</evidence>
<comment type="caution">
    <text evidence="4">The sequence shown here is derived from an EMBL/GenBank/DDBJ whole genome shotgun (WGS) entry which is preliminary data.</text>
</comment>
<feature type="domain" description="Fumarylacetoacetase-like C-terminal" evidence="3">
    <location>
        <begin position="45"/>
        <end position="249"/>
    </location>
</feature>
<evidence type="ECO:0000259" key="3">
    <source>
        <dbReference type="Pfam" id="PF01557"/>
    </source>
</evidence>
<name>A0ABU6MBE9_9BACI</name>
<dbReference type="InterPro" id="IPR011234">
    <property type="entry name" value="Fumarylacetoacetase-like_C"/>
</dbReference>
<dbReference type="PANTHER" id="PTHR42796">
    <property type="entry name" value="FUMARYLACETOACETATE HYDROLASE DOMAIN-CONTAINING PROTEIN 2A-RELATED"/>
    <property type="match status" value="1"/>
</dbReference>
<sequence length="261" mass="28356">MGGLKLNGSSNMLNVSVNPEDQTILSLGKVRPVKELDLAAPVKGTVYGVLLNNNEDLDAYKISFNEKPYDAPPKAPVLYIKPRNTYSGHLFGIPVPEKAEELSMGGALGVVISKKASNVAEVQAMNYVAGYTIVNDVSIPHKDFYRPAVNKKARDGFCPMGPWILEKDAVNDVHSLTVSVFINNELKQKTYLNQMVRSVSGLIAEISEFMTLNEGDVVLVGVSSNPPLAKIGDTVTIKIEEIGELENKLVPELEWMAGVKG</sequence>
<dbReference type="NCBIfam" id="TIGR02305">
    <property type="entry name" value="HpaG-N-term"/>
    <property type="match status" value="1"/>
</dbReference>
<organism evidence="4 5">
    <name type="scientific">Heyndrickxia acidicola</name>
    <dbReference type="NCBI Taxonomy" id="209389"/>
    <lineage>
        <taxon>Bacteria</taxon>
        <taxon>Bacillati</taxon>
        <taxon>Bacillota</taxon>
        <taxon>Bacilli</taxon>
        <taxon>Bacillales</taxon>
        <taxon>Bacillaceae</taxon>
        <taxon>Heyndrickxia</taxon>
    </lineage>
</organism>
<keyword evidence="5" id="KW-1185">Reference proteome</keyword>
<evidence type="ECO:0000256" key="1">
    <source>
        <dbReference type="ARBA" id="ARBA00010211"/>
    </source>
</evidence>
<comment type="similarity">
    <text evidence="1">Belongs to the FAH family.</text>
</comment>
<gene>
    <name evidence="4" type="ORF">P4T90_00595</name>
</gene>
<dbReference type="EMBL" id="JARMAB010000002">
    <property type="protein sequence ID" value="MED1201584.1"/>
    <property type="molecule type" value="Genomic_DNA"/>
</dbReference>
<dbReference type="Proteomes" id="UP001341444">
    <property type="component" value="Unassembled WGS sequence"/>
</dbReference>
<reference evidence="4 5" key="1">
    <citation type="submission" date="2023-03" db="EMBL/GenBank/DDBJ databases">
        <title>Bacillus Genome Sequencing.</title>
        <authorList>
            <person name="Dunlap C."/>
        </authorList>
    </citation>
    <scope>NUCLEOTIDE SEQUENCE [LARGE SCALE GENOMIC DNA]</scope>
    <source>
        <strain evidence="4 5">B-23453</strain>
    </source>
</reference>